<reference evidence="3" key="1">
    <citation type="submission" date="2017-09" db="EMBL/GenBank/DDBJ databases">
        <title>Depth-based differentiation of microbial function through sediment-hosted aquifers and enrichment of novel symbionts in the deep terrestrial subsurface.</title>
        <authorList>
            <person name="Probst A.J."/>
            <person name="Ladd B."/>
            <person name="Jarett J.K."/>
            <person name="Geller-Mcgrath D.E."/>
            <person name="Sieber C.M.K."/>
            <person name="Emerson J.B."/>
            <person name="Anantharaman K."/>
            <person name="Thomas B.C."/>
            <person name="Malmstrom R."/>
            <person name="Stieglmeier M."/>
            <person name="Klingl A."/>
            <person name="Woyke T."/>
            <person name="Ryan C.M."/>
            <person name="Banfield J.F."/>
        </authorList>
    </citation>
    <scope>NUCLEOTIDE SEQUENCE [LARGE SCALE GENOMIC DNA]</scope>
</reference>
<feature type="region of interest" description="Disordered" evidence="1">
    <location>
        <begin position="1"/>
        <end position="47"/>
    </location>
</feature>
<accession>A0A2M7AXL9</accession>
<evidence type="ECO:0000313" key="3">
    <source>
        <dbReference type="Proteomes" id="UP000228775"/>
    </source>
</evidence>
<feature type="non-terminal residue" evidence="2">
    <location>
        <position position="147"/>
    </location>
</feature>
<protein>
    <submittedName>
        <fullName evidence="2">Uncharacterized protein</fullName>
    </submittedName>
</protein>
<evidence type="ECO:0000256" key="1">
    <source>
        <dbReference type="SAM" id="MobiDB-lite"/>
    </source>
</evidence>
<feature type="non-terminal residue" evidence="2">
    <location>
        <position position="1"/>
    </location>
</feature>
<organism evidence="2 3">
    <name type="scientific">Candidatus Portnoybacteria bacterium CG06_land_8_20_14_3_00_39_12</name>
    <dbReference type="NCBI Taxonomy" id="1974809"/>
    <lineage>
        <taxon>Bacteria</taxon>
        <taxon>Candidatus Portnoyibacteriota</taxon>
    </lineage>
</organism>
<sequence length="147" mass="15931">NGGIASTGAILIAFEPEPEPEPESEPELPPEEEATPSEPIVCDPPLASGEQTFAVTTQDNPRMTQVVINPLDVDKFASQTVSVEIQETAGYPITEVTGQARTNNMSFPFSLSLISGTDIDGTWQGSWYNEDEYCQNYMLIITATSQS</sequence>
<comment type="caution">
    <text evidence="2">The sequence shown here is derived from an EMBL/GenBank/DDBJ whole genome shotgun (WGS) entry which is preliminary data.</text>
</comment>
<gene>
    <name evidence="2" type="ORF">COS76_01475</name>
</gene>
<feature type="compositionally biased region" description="Acidic residues" evidence="1">
    <location>
        <begin position="16"/>
        <end position="35"/>
    </location>
</feature>
<name>A0A2M7AXL9_9BACT</name>
<dbReference type="AlphaFoldDB" id="A0A2M7AXL9"/>
<proteinExistence type="predicted"/>
<dbReference type="Proteomes" id="UP000228775">
    <property type="component" value="Unassembled WGS sequence"/>
</dbReference>
<dbReference type="EMBL" id="PEVY01000031">
    <property type="protein sequence ID" value="PIU75303.1"/>
    <property type="molecule type" value="Genomic_DNA"/>
</dbReference>
<evidence type="ECO:0000313" key="2">
    <source>
        <dbReference type="EMBL" id="PIU75303.1"/>
    </source>
</evidence>